<evidence type="ECO:0000313" key="2">
    <source>
        <dbReference type="EMBL" id="EJK55884.1"/>
    </source>
</evidence>
<feature type="compositionally biased region" description="Basic and acidic residues" evidence="1">
    <location>
        <begin position="94"/>
        <end position="103"/>
    </location>
</feature>
<keyword evidence="3" id="KW-1185">Reference proteome</keyword>
<protein>
    <submittedName>
        <fullName evidence="2">Uncharacterized protein</fullName>
    </submittedName>
</protein>
<gene>
    <name evidence="2" type="ORF">THAOC_24324</name>
</gene>
<reference evidence="2 3" key="1">
    <citation type="journal article" date="2012" name="Genome Biol.">
        <title>Genome and low-iron response of an oceanic diatom adapted to chronic iron limitation.</title>
        <authorList>
            <person name="Lommer M."/>
            <person name="Specht M."/>
            <person name="Roy A.S."/>
            <person name="Kraemer L."/>
            <person name="Andreson R."/>
            <person name="Gutowska M.A."/>
            <person name="Wolf J."/>
            <person name="Bergner S.V."/>
            <person name="Schilhabel M.B."/>
            <person name="Klostermeier U.C."/>
            <person name="Beiko R.G."/>
            <person name="Rosenstiel P."/>
            <person name="Hippler M."/>
            <person name="Laroche J."/>
        </authorList>
    </citation>
    <scope>NUCLEOTIDE SEQUENCE [LARGE SCALE GENOMIC DNA]</scope>
    <source>
        <strain evidence="2 3">CCMP1005</strain>
    </source>
</reference>
<sequence>SLFGTSALNEWVDCSLDWKRISAQFASRAASRAACRESREVKAKPNKADDDGRNVKRAKDPRYPPKPTGEHGERFVNGQPLFGFGAHNSSIVPKEGEPKKDPPGVDPLGTHHI</sequence>
<dbReference type="Proteomes" id="UP000266841">
    <property type="component" value="Unassembled WGS sequence"/>
</dbReference>
<dbReference type="AlphaFoldDB" id="K0RU15"/>
<name>K0RU15_THAOC</name>
<evidence type="ECO:0000256" key="1">
    <source>
        <dbReference type="SAM" id="MobiDB-lite"/>
    </source>
</evidence>
<proteinExistence type="predicted"/>
<organism evidence="2 3">
    <name type="scientific">Thalassiosira oceanica</name>
    <name type="common">Marine diatom</name>
    <dbReference type="NCBI Taxonomy" id="159749"/>
    <lineage>
        <taxon>Eukaryota</taxon>
        <taxon>Sar</taxon>
        <taxon>Stramenopiles</taxon>
        <taxon>Ochrophyta</taxon>
        <taxon>Bacillariophyta</taxon>
        <taxon>Coscinodiscophyceae</taxon>
        <taxon>Thalassiosirophycidae</taxon>
        <taxon>Thalassiosirales</taxon>
        <taxon>Thalassiosiraceae</taxon>
        <taxon>Thalassiosira</taxon>
    </lineage>
</organism>
<accession>K0RU15</accession>
<feature type="compositionally biased region" description="Basic and acidic residues" evidence="1">
    <location>
        <begin position="34"/>
        <end position="74"/>
    </location>
</feature>
<dbReference type="EMBL" id="AGNL01032985">
    <property type="protein sequence ID" value="EJK55884.1"/>
    <property type="molecule type" value="Genomic_DNA"/>
</dbReference>
<comment type="caution">
    <text evidence="2">The sequence shown here is derived from an EMBL/GenBank/DDBJ whole genome shotgun (WGS) entry which is preliminary data.</text>
</comment>
<evidence type="ECO:0000313" key="3">
    <source>
        <dbReference type="Proteomes" id="UP000266841"/>
    </source>
</evidence>
<feature type="non-terminal residue" evidence="2">
    <location>
        <position position="1"/>
    </location>
</feature>
<feature type="region of interest" description="Disordered" evidence="1">
    <location>
        <begin position="32"/>
        <end position="113"/>
    </location>
</feature>